<dbReference type="GO" id="GO:0003677">
    <property type="term" value="F:DNA binding"/>
    <property type="evidence" value="ECO:0007669"/>
    <property type="project" value="InterPro"/>
</dbReference>
<evidence type="ECO:0000259" key="5">
    <source>
        <dbReference type="Pfam" id="PF04542"/>
    </source>
</evidence>
<name>A0AA49JEP8_9BACT</name>
<accession>A0AA49JEP8</accession>
<dbReference type="InterPro" id="IPR014284">
    <property type="entry name" value="RNA_pol_sigma-70_dom"/>
</dbReference>
<dbReference type="InterPro" id="IPR036388">
    <property type="entry name" value="WH-like_DNA-bd_sf"/>
</dbReference>
<dbReference type="GO" id="GO:0016987">
    <property type="term" value="F:sigma factor activity"/>
    <property type="evidence" value="ECO:0007669"/>
    <property type="project" value="UniProtKB-KW"/>
</dbReference>
<dbReference type="Pfam" id="PF08281">
    <property type="entry name" value="Sigma70_r4_2"/>
    <property type="match status" value="1"/>
</dbReference>
<dbReference type="NCBIfam" id="TIGR02937">
    <property type="entry name" value="sigma70-ECF"/>
    <property type="match status" value="1"/>
</dbReference>
<evidence type="ECO:0000256" key="1">
    <source>
        <dbReference type="ARBA" id="ARBA00010641"/>
    </source>
</evidence>
<feature type="domain" description="RNA polymerase sigma-70 region 2" evidence="5">
    <location>
        <begin position="24"/>
        <end position="86"/>
    </location>
</feature>
<dbReference type="AlphaFoldDB" id="A0AA49JEP8"/>
<feature type="domain" description="RNA polymerase sigma factor 70 region 4 type 2" evidence="6">
    <location>
        <begin position="122"/>
        <end position="171"/>
    </location>
</feature>
<keyword evidence="3" id="KW-0731">Sigma factor</keyword>
<dbReference type="InterPro" id="IPR007627">
    <property type="entry name" value="RNA_pol_sigma70_r2"/>
</dbReference>
<dbReference type="EMBL" id="CP120682">
    <property type="protein sequence ID" value="WKN34539.1"/>
    <property type="molecule type" value="Genomic_DNA"/>
</dbReference>
<evidence type="ECO:0000259" key="6">
    <source>
        <dbReference type="Pfam" id="PF08281"/>
    </source>
</evidence>
<dbReference type="InterPro" id="IPR039425">
    <property type="entry name" value="RNA_pol_sigma-70-like"/>
</dbReference>
<evidence type="ECO:0000256" key="4">
    <source>
        <dbReference type="ARBA" id="ARBA00023163"/>
    </source>
</evidence>
<keyword evidence="2" id="KW-0805">Transcription regulation</keyword>
<evidence type="ECO:0000256" key="3">
    <source>
        <dbReference type="ARBA" id="ARBA00023082"/>
    </source>
</evidence>
<dbReference type="PANTHER" id="PTHR43133">
    <property type="entry name" value="RNA POLYMERASE ECF-TYPE SIGMA FACTO"/>
    <property type="match status" value="1"/>
</dbReference>
<dbReference type="Gene3D" id="1.10.10.10">
    <property type="entry name" value="Winged helix-like DNA-binding domain superfamily/Winged helix DNA-binding domain"/>
    <property type="match status" value="1"/>
</dbReference>
<evidence type="ECO:0000313" key="7">
    <source>
        <dbReference type="EMBL" id="WKN34539.1"/>
    </source>
</evidence>
<organism evidence="7">
    <name type="scientific">Roseihalotalea indica</name>
    <dbReference type="NCBI Taxonomy" id="2867963"/>
    <lineage>
        <taxon>Bacteria</taxon>
        <taxon>Pseudomonadati</taxon>
        <taxon>Bacteroidota</taxon>
        <taxon>Cytophagia</taxon>
        <taxon>Cytophagales</taxon>
        <taxon>Catalimonadaceae</taxon>
        <taxon>Roseihalotalea</taxon>
    </lineage>
</organism>
<dbReference type="CDD" id="cd06171">
    <property type="entry name" value="Sigma70_r4"/>
    <property type="match status" value="1"/>
</dbReference>
<keyword evidence="4" id="KW-0804">Transcription</keyword>
<dbReference type="Pfam" id="PF04542">
    <property type="entry name" value="Sigma70_r2"/>
    <property type="match status" value="1"/>
</dbReference>
<dbReference type="SUPFAM" id="SSF88659">
    <property type="entry name" value="Sigma3 and sigma4 domains of RNA polymerase sigma factors"/>
    <property type="match status" value="1"/>
</dbReference>
<dbReference type="Gene3D" id="1.10.1740.10">
    <property type="match status" value="1"/>
</dbReference>
<dbReference type="InterPro" id="IPR013249">
    <property type="entry name" value="RNA_pol_sigma70_r4_t2"/>
</dbReference>
<dbReference type="InterPro" id="IPR013324">
    <property type="entry name" value="RNA_pol_sigma_r3/r4-like"/>
</dbReference>
<comment type="similarity">
    <text evidence="1">Belongs to the sigma-70 factor family. ECF subfamily.</text>
</comment>
<dbReference type="GO" id="GO:0006352">
    <property type="term" value="P:DNA-templated transcription initiation"/>
    <property type="evidence" value="ECO:0007669"/>
    <property type="project" value="InterPro"/>
</dbReference>
<dbReference type="InterPro" id="IPR013325">
    <property type="entry name" value="RNA_pol_sigma_r2"/>
</dbReference>
<proteinExistence type="inferred from homology"/>
<dbReference type="PANTHER" id="PTHR43133:SF46">
    <property type="entry name" value="RNA POLYMERASE SIGMA-70 FACTOR ECF SUBFAMILY"/>
    <property type="match status" value="1"/>
</dbReference>
<sequence>MPSPTNQLWHLYRKGNIIAFEQIYYQHVNILYDYGLRMTQDTALVEDCIQDLFSNLWEKRTQMKEVYTVKSYLIVSLKRALVKKLVGKQKEPFLRTLEISIHPHSFDLTFCERSTAEKFAYLAHAFTKLSDKQKEVIYLRFYNQLSYQEIADIMSVQVKAVYELMGRAIQMLRTDTNLAVLNLFLSTILTNN</sequence>
<protein>
    <submittedName>
        <fullName evidence="7">Sigma-70 family RNA polymerase sigma factor</fullName>
    </submittedName>
</protein>
<evidence type="ECO:0000256" key="2">
    <source>
        <dbReference type="ARBA" id="ARBA00023015"/>
    </source>
</evidence>
<gene>
    <name evidence="7" type="ORF">K4G66_19375</name>
</gene>
<reference evidence="7" key="2">
    <citation type="journal article" date="2024" name="Antonie Van Leeuwenhoek">
        <title>Roseihalotalea indica gen. nov., sp. nov., a halophilic Bacteroidetes from mesopelagic Southwest Indian Ocean with higher carbohydrate metabolic potential.</title>
        <authorList>
            <person name="Chen B."/>
            <person name="Zhang M."/>
            <person name="Lin D."/>
            <person name="Ye J."/>
            <person name="Tang K."/>
        </authorList>
    </citation>
    <scope>NUCLEOTIDE SEQUENCE</scope>
    <source>
        <strain evidence="7">TK19036</strain>
    </source>
</reference>
<dbReference type="SUPFAM" id="SSF88946">
    <property type="entry name" value="Sigma2 domain of RNA polymerase sigma factors"/>
    <property type="match status" value="1"/>
</dbReference>
<reference evidence="7" key="1">
    <citation type="journal article" date="2023" name="Comput. Struct. Biotechnol. J.">
        <title>Discovery of a novel marine Bacteroidetes with a rich repertoire of carbohydrate-active enzymes.</title>
        <authorList>
            <person name="Chen B."/>
            <person name="Liu G."/>
            <person name="Chen Q."/>
            <person name="Wang H."/>
            <person name="Liu L."/>
            <person name="Tang K."/>
        </authorList>
    </citation>
    <scope>NUCLEOTIDE SEQUENCE</scope>
    <source>
        <strain evidence="7">TK19036</strain>
    </source>
</reference>